<dbReference type="EMBL" id="KD034294">
    <property type="protein sequence ID" value="EMS66217.1"/>
    <property type="molecule type" value="Genomic_DNA"/>
</dbReference>
<dbReference type="AlphaFoldDB" id="M8A1M0"/>
<reference evidence="1" key="1">
    <citation type="journal article" date="2013" name="Nature">
        <title>Draft genome of the wheat A-genome progenitor Triticum urartu.</title>
        <authorList>
            <person name="Ling H.Q."/>
            <person name="Zhao S."/>
            <person name="Liu D."/>
            <person name="Wang J."/>
            <person name="Sun H."/>
            <person name="Zhang C."/>
            <person name="Fan H."/>
            <person name="Li D."/>
            <person name="Dong L."/>
            <person name="Tao Y."/>
            <person name="Gao C."/>
            <person name="Wu H."/>
            <person name="Li Y."/>
            <person name="Cui Y."/>
            <person name="Guo X."/>
            <person name="Zheng S."/>
            <person name="Wang B."/>
            <person name="Yu K."/>
            <person name="Liang Q."/>
            <person name="Yang W."/>
            <person name="Lou X."/>
            <person name="Chen J."/>
            <person name="Feng M."/>
            <person name="Jian J."/>
            <person name="Zhang X."/>
            <person name="Luo G."/>
            <person name="Jiang Y."/>
            <person name="Liu J."/>
            <person name="Wang Z."/>
            <person name="Sha Y."/>
            <person name="Zhang B."/>
            <person name="Wu H."/>
            <person name="Tang D."/>
            <person name="Shen Q."/>
            <person name="Xue P."/>
            <person name="Zou S."/>
            <person name="Wang X."/>
            <person name="Liu X."/>
            <person name="Wang F."/>
            <person name="Yang Y."/>
            <person name="An X."/>
            <person name="Dong Z."/>
            <person name="Zhang K."/>
            <person name="Zhang X."/>
            <person name="Luo M.C."/>
            <person name="Dvorak J."/>
            <person name="Tong Y."/>
            <person name="Wang J."/>
            <person name="Yang H."/>
            <person name="Li Z."/>
            <person name="Wang D."/>
            <person name="Zhang A."/>
            <person name="Wang J."/>
        </authorList>
    </citation>
    <scope>NUCLEOTIDE SEQUENCE</scope>
</reference>
<sequence>MRQPGATMGKNKPRRTLSPPRRWKLLFNEEGCLDAAGMIMRVQRGGVHPNIKGEVWEFLLGCYDPKSTTEQRNQLRQQRSMPCSSKSYMYLLLVQASDARKERRWSSSVALKHGKDAGEAVEKDTDVAKVVIAATLENAQGKSRRAWVAG</sequence>
<proteinExistence type="predicted"/>
<evidence type="ECO:0008006" key="2">
    <source>
        <dbReference type="Google" id="ProtNLM"/>
    </source>
</evidence>
<evidence type="ECO:0000313" key="1">
    <source>
        <dbReference type="EMBL" id="EMS66217.1"/>
    </source>
</evidence>
<gene>
    <name evidence="1" type="ORF">TRIUR3_00573</name>
</gene>
<organism evidence="1">
    <name type="scientific">Triticum urartu</name>
    <name type="common">Red wild einkorn</name>
    <name type="synonym">Crithodium urartu</name>
    <dbReference type="NCBI Taxonomy" id="4572"/>
    <lineage>
        <taxon>Eukaryota</taxon>
        <taxon>Viridiplantae</taxon>
        <taxon>Streptophyta</taxon>
        <taxon>Embryophyta</taxon>
        <taxon>Tracheophyta</taxon>
        <taxon>Spermatophyta</taxon>
        <taxon>Magnoliopsida</taxon>
        <taxon>Liliopsida</taxon>
        <taxon>Poales</taxon>
        <taxon>Poaceae</taxon>
        <taxon>BOP clade</taxon>
        <taxon>Pooideae</taxon>
        <taxon>Triticodae</taxon>
        <taxon>Triticeae</taxon>
        <taxon>Triticinae</taxon>
        <taxon>Triticum</taxon>
    </lineage>
</organism>
<dbReference type="STRING" id="4572.M8A1M0"/>
<dbReference type="SUPFAM" id="SSF47923">
    <property type="entry name" value="Ypt/Rab-GAP domain of gyp1p"/>
    <property type="match status" value="1"/>
</dbReference>
<accession>M8A1M0</accession>
<name>M8A1M0_TRIUA</name>
<dbReference type="InterPro" id="IPR035969">
    <property type="entry name" value="Rab-GAP_TBC_sf"/>
</dbReference>
<dbReference type="eggNOG" id="KOG2197">
    <property type="taxonomic scope" value="Eukaryota"/>
</dbReference>
<protein>
    <recommendedName>
        <fullName evidence="2">Rab-GAP TBC domain-containing protein</fullName>
    </recommendedName>
</protein>